<dbReference type="EMBL" id="SDMP01000003">
    <property type="protein sequence ID" value="RYR67782.1"/>
    <property type="molecule type" value="Genomic_DNA"/>
</dbReference>
<name>A0A445DX65_ARAHY</name>
<feature type="region of interest" description="Disordered" evidence="1">
    <location>
        <begin position="1"/>
        <end position="61"/>
    </location>
</feature>
<dbReference type="PANTHER" id="PTHR35218:SF9">
    <property type="entry name" value="ENDONUCLEASE_EXONUCLEASE_PHOSPHATASE DOMAIN-CONTAINING PROTEIN"/>
    <property type="match status" value="1"/>
</dbReference>
<reference evidence="2 3" key="1">
    <citation type="submission" date="2019-01" db="EMBL/GenBank/DDBJ databases">
        <title>Sequencing of cultivated peanut Arachis hypogaea provides insights into genome evolution and oil improvement.</title>
        <authorList>
            <person name="Chen X."/>
        </authorList>
    </citation>
    <scope>NUCLEOTIDE SEQUENCE [LARGE SCALE GENOMIC DNA]</scope>
    <source>
        <strain evidence="3">cv. Fuhuasheng</strain>
        <tissue evidence="2">Leaves</tissue>
    </source>
</reference>
<dbReference type="Gene3D" id="3.60.10.10">
    <property type="entry name" value="Endonuclease/exonuclease/phosphatase"/>
    <property type="match status" value="1"/>
</dbReference>
<evidence type="ECO:0000313" key="3">
    <source>
        <dbReference type="Proteomes" id="UP000289738"/>
    </source>
</evidence>
<dbReference type="PANTHER" id="PTHR35218">
    <property type="entry name" value="RNASE H DOMAIN-CONTAINING PROTEIN"/>
    <property type="match status" value="1"/>
</dbReference>
<feature type="compositionally biased region" description="Polar residues" evidence="1">
    <location>
        <begin position="10"/>
        <end position="23"/>
    </location>
</feature>
<comment type="caution">
    <text evidence="2">The sequence shown here is derived from an EMBL/GenBank/DDBJ whole genome shotgun (WGS) entry which is preliminary data.</text>
</comment>
<dbReference type="Proteomes" id="UP000289738">
    <property type="component" value="Chromosome A03"/>
</dbReference>
<protein>
    <recommendedName>
        <fullName evidence="4">Endonuclease/exonuclease/phosphatase domain-containing protein</fullName>
    </recommendedName>
</protein>
<keyword evidence="3" id="KW-1185">Reference proteome</keyword>
<evidence type="ECO:0000313" key="2">
    <source>
        <dbReference type="EMBL" id="RYR67782.1"/>
    </source>
</evidence>
<evidence type="ECO:0008006" key="4">
    <source>
        <dbReference type="Google" id="ProtNLM"/>
    </source>
</evidence>
<evidence type="ECO:0000256" key="1">
    <source>
        <dbReference type="SAM" id="MobiDB-lite"/>
    </source>
</evidence>
<proteinExistence type="predicted"/>
<dbReference type="SUPFAM" id="SSF56219">
    <property type="entry name" value="DNase I-like"/>
    <property type="match status" value="1"/>
</dbReference>
<feature type="compositionally biased region" description="Basic and acidic residues" evidence="1">
    <location>
        <begin position="24"/>
        <end position="36"/>
    </location>
</feature>
<accession>A0A445DX65</accession>
<organism evidence="2 3">
    <name type="scientific">Arachis hypogaea</name>
    <name type="common">Peanut</name>
    <dbReference type="NCBI Taxonomy" id="3818"/>
    <lineage>
        <taxon>Eukaryota</taxon>
        <taxon>Viridiplantae</taxon>
        <taxon>Streptophyta</taxon>
        <taxon>Embryophyta</taxon>
        <taxon>Tracheophyta</taxon>
        <taxon>Spermatophyta</taxon>
        <taxon>Magnoliopsida</taxon>
        <taxon>eudicotyledons</taxon>
        <taxon>Gunneridae</taxon>
        <taxon>Pentapetalae</taxon>
        <taxon>rosids</taxon>
        <taxon>fabids</taxon>
        <taxon>Fabales</taxon>
        <taxon>Fabaceae</taxon>
        <taxon>Papilionoideae</taxon>
        <taxon>50 kb inversion clade</taxon>
        <taxon>dalbergioids sensu lato</taxon>
        <taxon>Dalbergieae</taxon>
        <taxon>Pterocarpus clade</taxon>
        <taxon>Arachis</taxon>
    </lineage>
</organism>
<dbReference type="InterPro" id="IPR036691">
    <property type="entry name" value="Endo/exonu/phosph_ase_sf"/>
</dbReference>
<gene>
    <name evidence="2" type="ORF">Ahy_A03g014214</name>
</gene>
<sequence>MEAHVMKNDFFNQGESSTRSRSQSIREKNLPPEKPPEPSPPNWSPHHGEGSQDVTNSSRSGARGKAFSNLIRDLCKEYKFSFLILIKTHISGSRGKLVWEKFGLDGFFIEEARGQSGGIWCLCDTSLWRVDVLSHNYQMVNMKVYHENSESWLLSAIYGSPQRGNRRNLWDKIRDLNLDNDLFWCLIGNFNTTFHDHERRNGSGHNRNACEDF</sequence>
<dbReference type="AlphaFoldDB" id="A0A445DX65"/>